<reference evidence="6" key="2">
    <citation type="submission" date="2025-08" db="UniProtKB">
        <authorList>
            <consortium name="Ensembl"/>
        </authorList>
    </citation>
    <scope>IDENTIFICATION</scope>
</reference>
<dbReference type="InterPro" id="IPR035979">
    <property type="entry name" value="RBD_domain_sf"/>
</dbReference>
<dbReference type="PANTHER" id="PTHR12801">
    <property type="entry name" value="RNA EXONUCLEASE REXO1 / RECO3 FAMILY MEMBER-RELATED"/>
    <property type="match status" value="1"/>
</dbReference>
<dbReference type="InParanoid" id="A0A672YIQ4"/>
<dbReference type="InterPro" id="IPR047021">
    <property type="entry name" value="REXO1/3/4-like"/>
</dbReference>
<protein>
    <recommendedName>
        <fullName evidence="5">Exonuclease domain-containing protein</fullName>
    </recommendedName>
</protein>
<dbReference type="SUPFAM" id="SSF53098">
    <property type="entry name" value="Ribonuclease H-like"/>
    <property type="match status" value="1"/>
</dbReference>
<dbReference type="GO" id="GO:0005634">
    <property type="term" value="C:nucleus"/>
    <property type="evidence" value="ECO:0007669"/>
    <property type="project" value="TreeGrafter"/>
</dbReference>
<dbReference type="SUPFAM" id="SSF54928">
    <property type="entry name" value="RNA-binding domain, RBD"/>
    <property type="match status" value="1"/>
</dbReference>
<dbReference type="SMART" id="SM00479">
    <property type="entry name" value="EXOIII"/>
    <property type="match status" value="1"/>
</dbReference>
<dbReference type="Ensembl" id="ENSSORT00005004572.1">
    <property type="protein sequence ID" value="ENSSORP00005004439.1"/>
    <property type="gene ID" value="ENSSORG00005002690.1"/>
</dbReference>
<dbReference type="InterPro" id="IPR036397">
    <property type="entry name" value="RNaseH_sf"/>
</dbReference>
<dbReference type="Gene3D" id="3.30.420.10">
    <property type="entry name" value="Ribonuclease H-like superfamily/Ribonuclease H"/>
    <property type="match status" value="1"/>
</dbReference>
<evidence type="ECO:0000259" key="5">
    <source>
        <dbReference type="SMART" id="SM00479"/>
    </source>
</evidence>
<evidence type="ECO:0000256" key="1">
    <source>
        <dbReference type="ARBA" id="ARBA00022722"/>
    </source>
</evidence>
<dbReference type="GO" id="GO:0003676">
    <property type="term" value="F:nucleic acid binding"/>
    <property type="evidence" value="ECO:0007669"/>
    <property type="project" value="InterPro"/>
</dbReference>
<feature type="region of interest" description="Disordered" evidence="4">
    <location>
        <begin position="1"/>
        <end position="32"/>
    </location>
</feature>
<dbReference type="AlphaFoldDB" id="A0A672YIQ4"/>
<dbReference type="Pfam" id="PF00929">
    <property type="entry name" value="RNase_T"/>
    <property type="match status" value="1"/>
</dbReference>
<keyword evidence="7" id="KW-1185">Reference proteome</keyword>
<accession>A0A672YIQ4</accession>
<evidence type="ECO:0000256" key="2">
    <source>
        <dbReference type="ARBA" id="ARBA00022801"/>
    </source>
</evidence>
<name>A0A672YIQ4_9TELE</name>
<dbReference type="InterPro" id="IPR013520">
    <property type="entry name" value="Ribonucl_H"/>
</dbReference>
<reference evidence="6" key="1">
    <citation type="submission" date="2019-06" db="EMBL/GenBank/DDBJ databases">
        <authorList>
            <consortium name="Wellcome Sanger Institute Data Sharing"/>
        </authorList>
    </citation>
    <scope>NUCLEOTIDE SEQUENCE [LARGE SCALE GENOMIC DNA]</scope>
</reference>
<reference evidence="6" key="3">
    <citation type="submission" date="2025-09" db="UniProtKB">
        <authorList>
            <consortium name="Ensembl"/>
        </authorList>
    </citation>
    <scope>IDENTIFICATION</scope>
</reference>
<evidence type="ECO:0000256" key="3">
    <source>
        <dbReference type="ARBA" id="ARBA00022839"/>
    </source>
</evidence>
<dbReference type="PANTHER" id="PTHR12801:SF82">
    <property type="entry name" value="RNA EXONUCLEASE 5"/>
    <property type="match status" value="1"/>
</dbReference>
<dbReference type="InterPro" id="IPR012337">
    <property type="entry name" value="RNaseH-like_sf"/>
</dbReference>
<feature type="domain" description="Exonuclease" evidence="5">
    <location>
        <begin position="201"/>
        <end position="359"/>
    </location>
</feature>
<evidence type="ECO:0000313" key="6">
    <source>
        <dbReference type="Ensembl" id="ENSSORP00005004439.1"/>
    </source>
</evidence>
<keyword evidence="2" id="KW-0378">Hydrolase</keyword>
<dbReference type="CDD" id="cd06145">
    <property type="entry name" value="REX1_like"/>
    <property type="match status" value="1"/>
</dbReference>
<proteinExistence type="predicted"/>
<dbReference type="Proteomes" id="UP000472271">
    <property type="component" value="Chromosome 1"/>
</dbReference>
<dbReference type="GO" id="GO:0004527">
    <property type="term" value="F:exonuclease activity"/>
    <property type="evidence" value="ECO:0007669"/>
    <property type="project" value="UniProtKB-KW"/>
</dbReference>
<keyword evidence="1" id="KW-0540">Nuclease</keyword>
<dbReference type="FunFam" id="3.30.420.10:FF:000175">
    <property type="entry name" value="RNA exonuclease 5"/>
    <property type="match status" value="1"/>
</dbReference>
<evidence type="ECO:0000256" key="4">
    <source>
        <dbReference type="SAM" id="MobiDB-lite"/>
    </source>
</evidence>
<keyword evidence="3" id="KW-0269">Exonuclease</keyword>
<feature type="compositionally biased region" description="Polar residues" evidence="4">
    <location>
        <begin position="1"/>
        <end position="10"/>
    </location>
</feature>
<dbReference type="InterPro" id="IPR034922">
    <property type="entry name" value="REX1-like_exo"/>
</dbReference>
<evidence type="ECO:0000313" key="7">
    <source>
        <dbReference type="Proteomes" id="UP000472271"/>
    </source>
</evidence>
<organism evidence="6 7">
    <name type="scientific">Sphaeramia orbicularis</name>
    <name type="common">orbiculate cardinalfish</name>
    <dbReference type="NCBI Taxonomy" id="375764"/>
    <lineage>
        <taxon>Eukaryota</taxon>
        <taxon>Metazoa</taxon>
        <taxon>Chordata</taxon>
        <taxon>Craniata</taxon>
        <taxon>Vertebrata</taxon>
        <taxon>Euteleostomi</taxon>
        <taxon>Actinopterygii</taxon>
        <taxon>Neopterygii</taxon>
        <taxon>Teleostei</taxon>
        <taxon>Neoteleostei</taxon>
        <taxon>Acanthomorphata</taxon>
        <taxon>Gobiaria</taxon>
        <taxon>Kurtiformes</taxon>
        <taxon>Apogonoidei</taxon>
        <taxon>Apogonidae</taxon>
        <taxon>Apogoninae</taxon>
        <taxon>Sphaeramia</taxon>
    </lineage>
</organism>
<sequence>MEATSPASSNENKRKSLVTAEHERTKRLKTGQECDQVPLDVHPTRSPRISVLLEHLKQPVTLNELTELLHYAALGKSVKKPSWCRFHKQRKVQGVNVVIVQDVTQSHFYKHYLSLPNLRKNYTTIITVIKNSCSYVYMLFTATALKKHPVIIKFGTERRGLTAYVLSQEEMIKNNYPVKGLPGCEEFVCTDSADFVTDSSPLYGLDCEMCLTAKGNELSRVSLVDSSGKCLLDELVKPPNRILNYLTKFSGITAEMLRPIKMTLRDVQQKLRDLLPRDAVLVGHSLHCDLRALKMIHRHVIDTSLLYRKEFGQKFKLKILAETLLKRQIQTEEKIGHNPTEDAVAALELAQYFIKTGPCKVTHCLINTHAHTHRVDTNPFVCSMLGCGESSGGAFDGVFSLRVCVFFPQMFSSLRDMCVVFAGPFPPGFSEKDVRRLFGCCGPVHKVKVLNTTVRVCISHTSLSFSINISAAIFVNERGYM</sequence>